<keyword evidence="4" id="KW-0804">Transcription</keyword>
<keyword evidence="5" id="KW-0539">Nucleus</keyword>
<accession>A0A8H7TMX4</accession>
<proteinExistence type="predicted"/>
<gene>
    <name evidence="6" type="ORF">IM811_011669</name>
</gene>
<dbReference type="CDD" id="cd12148">
    <property type="entry name" value="fungal_TF_MHR"/>
    <property type="match status" value="1"/>
</dbReference>
<keyword evidence="3" id="KW-0238">DNA-binding</keyword>
<evidence type="ECO:0008006" key="8">
    <source>
        <dbReference type="Google" id="ProtNLM"/>
    </source>
</evidence>
<protein>
    <recommendedName>
        <fullName evidence="8">Transcription factor domain-containing protein</fullName>
    </recommendedName>
</protein>
<comment type="subcellular location">
    <subcellularLocation>
        <location evidence="1">Nucleus</location>
    </subcellularLocation>
</comment>
<dbReference type="PANTHER" id="PTHR31845">
    <property type="entry name" value="FINGER DOMAIN PROTEIN, PUTATIVE-RELATED"/>
    <property type="match status" value="1"/>
</dbReference>
<dbReference type="EMBL" id="JADCTT010000004">
    <property type="protein sequence ID" value="KAF9752911.1"/>
    <property type="molecule type" value="Genomic_DNA"/>
</dbReference>
<evidence type="ECO:0000256" key="4">
    <source>
        <dbReference type="ARBA" id="ARBA00023163"/>
    </source>
</evidence>
<dbReference type="AlphaFoldDB" id="A0A8H7TMX4"/>
<dbReference type="InterPro" id="IPR051089">
    <property type="entry name" value="prtT"/>
</dbReference>
<name>A0A8H7TMX4_BIOOC</name>
<evidence type="ECO:0000256" key="2">
    <source>
        <dbReference type="ARBA" id="ARBA00023015"/>
    </source>
</evidence>
<evidence type="ECO:0000313" key="6">
    <source>
        <dbReference type="EMBL" id="KAF9752911.1"/>
    </source>
</evidence>
<dbReference type="GO" id="GO:0000976">
    <property type="term" value="F:transcription cis-regulatory region binding"/>
    <property type="evidence" value="ECO:0007669"/>
    <property type="project" value="TreeGrafter"/>
</dbReference>
<evidence type="ECO:0000313" key="7">
    <source>
        <dbReference type="Proteomes" id="UP000616885"/>
    </source>
</evidence>
<evidence type="ECO:0000256" key="1">
    <source>
        <dbReference type="ARBA" id="ARBA00004123"/>
    </source>
</evidence>
<dbReference type="GO" id="GO:0005634">
    <property type="term" value="C:nucleus"/>
    <property type="evidence" value="ECO:0007669"/>
    <property type="project" value="UniProtKB-SubCell"/>
</dbReference>
<dbReference type="GO" id="GO:0000981">
    <property type="term" value="F:DNA-binding transcription factor activity, RNA polymerase II-specific"/>
    <property type="evidence" value="ECO:0007669"/>
    <property type="project" value="TreeGrafter"/>
</dbReference>
<organism evidence="6 7">
    <name type="scientific">Bionectria ochroleuca</name>
    <name type="common">Gliocladium roseum</name>
    <dbReference type="NCBI Taxonomy" id="29856"/>
    <lineage>
        <taxon>Eukaryota</taxon>
        <taxon>Fungi</taxon>
        <taxon>Dikarya</taxon>
        <taxon>Ascomycota</taxon>
        <taxon>Pezizomycotina</taxon>
        <taxon>Sordariomycetes</taxon>
        <taxon>Hypocreomycetidae</taxon>
        <taxon>Hypocreales</taxon>
        <taxon>Bionectriaceae</taxon>
        <taxon>Clonostachys</taxon>
    </lineage>
</organism>
<dbReference type="Proteomes" id="UP000616885">
    <property type="component" value="Unassembled WGS sequence"/>
</dbReference>
<sequence>MPSYTSSMTLGQTVIDPIIGGIVSRSASGALFHHFMVEMNARWEYLLEPVTDTHDSVRQRSPFLFATVLYCASKFSTYDSGRIVQETDPFLQSRLCSVARNLAIRAMAEGDRSIEGIQAFYLLVCWKDPDDDISYLHTGYASRILHDLDLEQWDGDERQALRRRRTWLALYRQDKQQNLFFMRKTSGSFADEESVSRIGDISTWIQSPHSTLLDLIACCSADLRRIQSRLRIMVQKASPTMLPCLVEVMDTDLSKWKSAWRNHFEGKRTAPSIDNLTTIPDTMDPGMEHLNTLLGLWEHGVRLHISSAILRQALTASVSASIRSRGEHPNSSLDSDIPNIAEFLSTDTPGLSGSVVGALETLRHLIAFPKNHLRNAPDALILLAPNAALFLCQLLCLPGTGILGSYFQKTAISLIMDITNHLKNAIQSPQDTLTLHSAYLNSLLKLVHPGPSLCMESVEQPTPAIPPSHDLSNERVSHYHETATQAAYVGVNGMPESTNTDLCLSQELDLDLHMHGLANLVDIDYFWEIPPMSMDAGVGFEGRSR</sequence>
<dbReference type="PANTHER" id="PTHR31845:SF19">
    <property type="entry name" value="TRANSCRIPTION FACTOR DOMAIN-CONTAINING PROTEIN"/>
    <property type="match status" value="1"/>
</dbReference>
<evidence type="ECO:0000256" key="3">
    <source>
        <dbReference type="ARBA" id="ARBA00023125"/>
    </source>
</evidence>
<reference evidence="6" key="1">
    <citation type="submission" date="2020-10" db="EMBL/GenBank/DDBJ databases">
        <title>High-Quality Genome Resource of Clonostachys rosea strain S41 by Oxford Nanopore Long-Read Sequencing.</title>
        <authorList>
            <person name="Wang H."/>
        </authorList>
    </citation>
    <scope>NUCLEOTIDE SEQUENCE</scope>
    <source>
        <strain evidence="6">S41</strain>
    </source>
</reference>
<evidence type="ECO:0000256" key="5">
    <source>
        <dbReference type="ARBA" id="ARBA00023242"/>
    </source>
</evidence>
<keyword evidence="2" id="KW-0805">Transcription regulation</keyword>
<comment type="caution">
    <text evidence="6">The sequence shown here is derived from an EMBL/GenBank/DDBJ whole genome shotgun (WGS) entry which is preliminary data.</text>
</comment>